<name>A0A392V9M1_9FABA</name>
<sequence length="45" mass="5027">MGAESRGNQLVRDTVVVIRLLEIALVLNDEKDCSTVELEKLKART</sequence>
<keyword evidence="2" id="KW-1185">Reference proteome</keyword>
<proteinExistence type="predicted"/>
<dbReference type="AlphaFoldDB" id="A0A392V9M1"/>
<dbReference type="Proteomes" id="UP000265520">
    <property type="component" value="Unassembled WGS sequence"/>
</dbReference>
<evidence type="ECO:0000313" key="1">
    <source>
        <dbReference type="EMBL" id="MCI84123.1"/>
    </source>
</evidence>
<accession>A0A392V9M1</accession>
<dbReference type="EMBL" id="LXQA011083220">
    <property type="protein sequence ID" value="MCI84123.1"/>
    <property type="molecule type" value="Genomic_DNA"/>
</dbReference>
<protein>
    <submittedName>
        <fullName evidence="1">Uncharacterized protein</fullName>
    </submittedName>
</protein>
<evidence type="ECO:0000313" key="2">
    <source>
        <dbReference type="Proteomes" id="UP000265520"/>
    </source>
</evidence>
<comment type="caution">
    <text evidence="1">The sequence shown here is derived from an EMBL/GenBank/DDBJ whole genome shotgun (WGS) entry which is preliminary data.</text>
</comment>
<reference evidence="1 2" key="1">
    <citation type="journal article" date="2018" name="Front. Plant Sci.">
        <title>Red Clover (Trifolium pratense) and Zigzag Clover (T. medium) - A Picture of Genomic Similarities and Differences.</title>
        <authorList>
            <person name="Dluhosova J."/>
            <person name="Istvanek J."/>
            <person name="Nedelnik J."/>
            <person name="Repkova J."/>
        </authorList>
    </citation>
    <scope>NUCLEOTIDE SEQUENCE [LARGE SCALE GENOMIC DNA]</scope>
    <source>
        <strain evidence="2">cv. 10/8</strain>
        <tissue evidence="1">Leaf</tissue>
    </source>
</reference>
<organism evidence="1 2">
    <name type="scientific">Trifolium medium</name>
    <dbReference type="NCBI Taxonomy" id="97028"/>
    <lineage>
        <taxon>Eukaryota</taxon>
        <taxon>Viridiplantae</taxon>
        <taxon>Streptophyta</taxon>
        <taxon>Embryophyta</taxon>
        <taxon>Tracheophyta</taxon>
        <taxon>Spermatophyta</taxon>
        <taxon>Magnoliopsida</taxon>
        <taxon>eudicotyledons</taxon>
        <taxon>Gunneridae</taxon>
        <taxon>Pentapetalae</taxon>
        <taxon>rosids</taxon>
        <taxon>fabids</taxon>
        <taxon>Fabales</taxon>
        <taxon>Fabaceae</taxon>
        <taxon>Papilionoideae</taxon>
        <taxon>50 kb inversion clade</taxon>
        <taxon>NPAAA clade</taxon>
        <taxon>Hologalegina</taxon>
        <taxon>IRL clade</taxon>
        <taxon>Trifolieae</taxon>
        <taxon>Trifolium</taxon>
    </lineage>
</organism>